<accession>G4T9H7</accession>
<dbReference type="InterPro" id="IPR016055">
    <property type="entry name" value="A-D-PHexomutase_a/b/a-I/II/III"/>
</dbReference>
<evidence type="ECO:0000313" key="15">
    <source>
        <dbReference type="Proteomes" id="UP000007148"/>
    </source>
</evidence>
<dbReference type="Pfam" id="PF02878">
    <property type="entry name" value="PGM_PMM_I"/>
    <property type="match status" value="1"/>
</dbReference>
<feature type="domain" description="Alpha-D-phosphohexomutase alpha/beta/alpha" evidence="12">
    <location>
        <begin position="217"/>
        <end position="318"/>
    </location>
</feature>
<keyword evidence="7" id="KW-0479">Metal-binding</keyword>
<dbReference type="GO" id="GO:0006006">
    <property type="term" value="P:glucose metabolic process"/>
    <property type="evidence" value="ECO:0007669"/>
    <property type="project" value="UniProtKB-KW"/>
</dbReference>
<dbReference type="HOGENOM" id="CLU_016950_0_1_1"/>
<dbReference type="SUPFAM" id="SSF55957">
    <property type="entry name" value="Phosphoglucomutase, C-terminal domain"/>
    <property type="match status" value="1"/>
</dbReference>
<dbReference type="eggNOG" id="KOG1220">
    <property type="taxonomic scope" value="Eukaryota"/>
</dbReference>
<evidence type="ECO:0000259" key="12">
    <source>
        <dbReference type="Pfam" id="PF02879"/>
    </source>
</evidence>
<dbReference type="PROSITE" id="PS00710">
    <property type="entry name" value="PGM_PMM"/>
    <property type="match status" value="1"/>
</dbReference>
<keyword evidence="4" id="KW-0963">Cytoplasm</keyword>
<dbReference type="InterPro" id="IPR005844">
    <property type="entry name" value="A-D-PHexomutase_a/b/a-I"/>
</dbReference>
<evidence type="ECO:0000259" key="13">
    <source>
        <dbReference type="Pfam" id="PF02880"/>
    </source>
</evidence>
<dbReference type="FunCoup" id="G4T9H7">
    <property type="interactions" value="189"/>
</dbReference>
<dbReference type="EMBL" id="CAFZ01000023">
    <property type="protein sequence ID" value="CCA67978.1"/>
    <property type="molecule type" value="Genomic_DNA"/>
</dbReference>
<dbReference type="OMA" id="GYCVDPE"/>
<dbReference type="GO" id="GO:0005737">
    <property type="term" value="C:cytoplasm"/>
    <property type="evidence" value="ECO:0007669"/>
    <property type="project" value="UniProtKB-SubCell"/>
</dbReference>
<evidence type="ECO:0000256" key="1">
    <source>
        <dbReference type="ARBA" id="ARBA00001946"/>
    </source>
</evidence>
<evidence type="ECO:0000313" key="14">
    <source>
        <dbReference type="EMBL" id="CCA67978.1"/>
    </source>
</evidence>
<dbReference type="InterPro" id="IPR005845">
    <property type="entry name" value="A-D-PHexomutase_a/b/a-II"/>
</dbReference>
<dbReference type="InParanoid" id="G4T9H7"/>
<keyword evidence="9" id="KW-0413">Isomerase</keyword>
<feature type="domain" description="Alpha-D-phosphohexomutase alpha/beta/alpha" evidence="11">
    <location>
        <begin position="44"/>
        <end position="181"/>
    </location>
</feature>
<comment type="caution">
    <text evidence="14">The sequence shown here is derived from an EMBL/GenBank/DDBJ whole genome shotgun (WGS) entry which is preliminary data.</text>
</comment>
<dbReference type="AlphaFoldDB" id="G4T9H7"/>
<keyword evidence="15" id="KW-1185">Reference proteome</keyword>
<dbReference type="InterPro" id="IPR036900">
    <property type="entry name" value="A-D-PHexomutase_C_sf"/>
</dbReference>
<dbReference type="OrthoDB" id="8300170at2759"/>
<evidence type="ECO:0000256" key="9">
    <source>
        <dbReference type="ARBA" id="ARBA00023235"/>
    </source>
</evidence>
<evidence type="ECO:0000256" key="4">
    <source>
        <dbReference type="ARBA" id="ARBA00022490"/>
    </source>
</evidence>
<protein>
    <submittedName>
        <fullName evidence="14">Related to Putative phosphomannomutases</fullName>
    </submittedName>
</protein>
<keyword evidence="8" id="KW-0460">Magnesium</keyword>
<dbReference type="SUPFAM" id="SSF53738">
    <property type="entry name" value="Phosphoglucomutase, first 3 domains"/>
    <property type="match status" value="3"/>
</dbReference>
<evidence type="ECO:0000256" key="6">
    <source>
        <dbReference type="ARBA" id="ARBA00022553"/>
    </source>
</evidence>
<organism evidence="14 15">
    <name type="scientific">Serendipita indica (strain DSM 11827)</name>
    <name type="common">Root endophyte fungus</name>
    <name type="synonym">Piriformospora indica</name>
    <dbReference type="NCBI Taxonomy" id="1109443"/>
    <lineage>
        <taxon>Eukaryota</taxon>
        <taxon>Fungi</taxon>
        <taxon>Dikarya</taxon>
        <taxon>Basidiomycota</taxon>
        <taxon>Agaricomycotina</taxon>
        <taxon>Agaricomycetes</taxon>
        <taxon>Sebacinales</taxon>
        <taxon>Serendipitaceae</taxon>
        <taxon>Serendipita</taxon>
    </lineage>
</organism>
<comment type="subcellular location">
    <subcellularLocation>
        <location evidence="2">Cytoplasm</location>
    </subcellularLocation>
</comment>
<dbReference type="GO" id="GO:0008973">
    <property type="term" value="F:phosphopentomutase activity"/>
    <property type="evidence" value="ECO:0007669"/>
    <property type="project" value="TreeGrafter"/>
</dbReference>
<dbReference type="InterPro" id="IPR005846">
    <property type="entry name" value="A-D-PHexomutase_a/b/a-III"/>
</dbReference>
<evidence type="ECO:0000256" key="10">
    <source>
        <dbReference type="ARBA" id="ARBA00023277"/>
    </source>
</evidence>
<evidence type="ECO:0000259" key="11">
    <source>
        <dbReference type="Pfam" id="PF02878"/>
    </source>
</evidence>
<reference evidence="14" key="1">
    <citation type="journal article" date="2011" name="PLoS Pathog.">
        <title>Endophytic Life Strategies Decoded by Genome and Transcriptome Analyses of the Mutualistic Root Symbiont Piriformospora indica.</title>
        <authorList>
            <person name="Zuccaro A."/>
            <person name="Lahrmann U."/>
            <person name="Guldener U."/>
            <person name="Langen G."/>
            <person name="Pfiffi S."/>
            <person name="Biedenkopf D."/>
            <person name="Wong P."/>
            <person name="Samans B."/>
            <person name="Grimm C."/>
            <person name="Basiewicz M."/>
            <person name="Murat C."/>
            <person name="Martin F."/>
            <person name="Kogel K.H."/>
        </authorList>
    </citation>
    <scope>NUCLEOTIDE SEQUENCE [LARGE SCALE GENOMIC DNA]</scope>
    <source>
        <strain evidence="14">DSM 11827</strain>
    </source>
</reference>
<evidence type="ECO:0000256" key="8">
    <source>
        <dbReference type="ARBA" id="ARBA00022842"/>
    </source>
</evidence>
<dbReference type="Pfam" id="PF02880">
    <property type="entry name" value="PGM_PMM_III"/>
    <property type="match status" value="1"/>
</dbReference>
<dbReference type="CDD" id="cd05799">
    <property type="entry name" value="PGM2"/>
    <property type="match status" value="1"/>
</dbReference>
<comment type="cofactor">
    <cofactor evidence="1">
        <name>Mg(2+)</name>
        <dbReference type="ChEBI" id="CHEBI:18420"/>
    </cofactor>
</comment>
<sequence length="611" mass="67636">MAALESLVQAWLETDKNETTHAEIRSLWESGNTVELERRLRNRIGFGTAGLRGRMEAGFARINDLIIIQTSQGLCEYVLEQFSDARQRGVVIGHDHRYNSEKWARLTAAVFLQRGYKVYLHKGLVHTPLVPFTIGETKAVAGIMITASHNPKQDNGYKVYWENGVQIISPHDAGIAAEILSNLTPAVPSPWDEVAKQVTDHPSIVDCTEEMYARYFTILKGLVPSIPQDQSFTFVTTPMHGVGHKIVTRALQEVGFPTERIFVVEEQRDPDPEFPTVSFPNPEEHGALTLAMRKADTVGAAYVLAQDPDADRFTAAQKTSNGWHQFSGDQLGSLLGARALSKHVLTEKPSDRLAMVASTVSSKMLESMAKLEGFKFVECLTGFKYIGNVARQLEQQGYDVPFGYEEAIGFMLESGIRDKDGVSATAAFIELVTGLHARGSNALQYLQELYERYGYFETSNSYFICNDPPTIDTIFARLRAYNATPSDTAAGAVWRNPATGATYPRAIGSLKITSIRDLTSGYGFDSSRPPPYEPILPVSGAHMITFRAGSTETDGVSITLTIRTSGTEPKIKYYLEGQGRDRSRISDVLQSIVEELRTDWMRAAENNLAEP</sequence>
<dbReference type="FunFam" id="3.40.120.10:FF:000035">
    <property type="entry name" value="Pgm3p"/>
    <property type="match status" value="1"/>
</dbReference>
<dbReference type="Gene3D" id="3.40.120.10">
    <property type="entry name" value="Alpha-D-Glucose-1,6-Bisphosphate, subunit A, domain 3"/>
    <property type="match status" value="3"/>
</dbReference>
<comment type="similarity">
    <text evidence="3">Belongs to the phosphohexose mutase family.</text>
</comment>
<evidence type="ECO:0000256" key="3">
    <source>
        <dbReference type="ARBA" id="ARBA00010231"/>
    </source>
</evidence>
<name>G4T9H7_SERID</name>
<dbReference type="GO" id="GO:0006166">
    <property type="term" value="P:purine ribonucleoside salvage"/>
    <property type="evidence" value="ECO:0007669"/>
    <property type="project" value="TreeGrafter"/>
</dbReference>
<dbReference type="GO" id="GO:0000287">
    <property type="term" value="F:magnesium ion binding"/>
    <property type="evidence" value="ECO:0007669"/>
    <property type="project" value="InterPro"/>
</dbReference>
<evidence type="ECO:0000256" key="7">
    <source>
        <dbReference type="ARBA" id="ARBA00022723"/>
    </source>
</evidence>
<evidence type="ECO:0000256" key="2">
    <source>
        <dbReference type="ARBA" id="ARBA00004496"/>
    </source>
</evidence>
<reference evidence="14" key="2">
    <citation type="submission" date="2011-05" db="EMBL/GenBank/DDBJ databases">
        <authorList>
            <person name="MIPS"/>
        </authorList>
    </citation>
    <scope>NUCLEOTIDE SEQUENCE</scope>
    <source>
        <strain evidence="14">DSM 11827</strain>
    </source>
</reference>
<keyword evidence="6" id="KW-0597">Phosphoprotein</keyword>
<evidence type="ECO:0000256" key="5">
    <source>
        <dbReference type="ARBA" id="ARBA00022526"/>
    </source>
</evidence>
<keyword evidence="5" id="KW-0313">Glucose metabolism</keyword>
<feature type="domain" description="Alpha-D-phosphohexomutase alpha/beta/alpha" evidence="13">
    <location>
        <begin position="328"/>
        <end position="453"/>
    </location>
</feature>
<dbReference type="Pfam" id="PF02879">
    <property type="entry name" value="PGM_PMM_II"/>
    <property type="match status" value="1"/>
</dbReference>
<dbReference type="Proteomes" id="UP000007148">
    <property type="component" value="Unassembled WGS sequence"/>
</dbReference>
<dbReference type="PANTHER" id="PTHR45745:SF1">
    <property type="entry name" value="PHOSPHOGLUCOMUTASE 2B-RELATED"/>
    <property type="match status" value="1"/>
</dbReference>
<dbReference type="InterPro" id="IPR016066">
    <property type="entry name" value="A-D-PHexomutase_CS"/>
</dbReference>
<keyword evidence="10" id="KW-0119">Carbohydrate metabolism</keyword>
<proteinExistence type="inferred from homology"/>
<gene>
    <name evidence="14" type="ORF">PIIN_01845</name>
</gene>
<dbReference type="PANTHER" id="PTHR45745">
    <property type="entry name" value="PHOSPHOMANNOMUTASE 45A"/>
    <property type="match status" value="1"/>
</dbReference>
<dbReference type="STRING" id="1109443.G4T9H7"/>
<dbReference type="GO" id="GO:0005634">
    <property type="term" value="C:nucleus"/>
    <property type="evidence" value="ECO:0007669"/>
    <property type="project" value="TreeGrafter"/>
</dbReference>